<dbReference type="EMBL" id="SNYS01000006">
    <property type="protein sequence ID" value="TDQ70268.1"/>
    <property type="molecule type" value="Genomic_DNA"/>
</dbReference>
<dbReference type="InterPro" id="IPR023672">
    <property type="entry name" value="Ribosomal_uL2_arc_euk"/>
</dbReference>
<evidence type="ECO:0000256" key="3">
    <source>
        <dbReference type="ARBA" id="ARBA00022884"/>
    </source>
</evidence>
<dbReference type="PIRSF" id="PIRSF002158">
    <property type="entry name" value="Ribosomal_L2"/>
    <property type="match status" value="1"/>
</dbReference>
<dbReference type="NCBIfam" id="NF007180">
    <property type="entry name" value="PRK09612.1"/>
    <property type="match status" value="1"/>
</dbReference>
<evidence type="ECO:0000256" key="4">
    <source>
        <dbReference type="ARBA" id="ARBA00022980"/>
    </source>
</evidence>
<dbReference type="PROSITE" id="PS00467">
    <property type="entry name" value="RIBOSOMAL_L2"/>
    <property type="match status" value="1"/>
</dbReference>
<dbReference type="InterPro" id="IPR022671">
    <property type="entry name" value="Ribosomal_uL2_CS"/>
</dbReference>
<dbReference type="InterPro" id="IPR012340">
    <property type="entry name" value="NA-bd_OB-fold"/>
</dbReference>
<dbReference type="Proteomes" id="UP000294855">
    <property type="component" value="Unassembled WGS sequence"/>
</dbReference>
<dbReference type="SMART" id="SM01383">
    <property type="entry name" value="Ribosomal_L2"/>
    <property type="match status" value="1"/>
</dbReference>
<dbReference type="InterPro" id="IPR022669">
    <property type="entry name" value="Ribosomal_uL2_C"/>
</dbReference>
<dbReference type="PANTHER" id="PTHR13691:SF16">
    <property type="entry name" value="LARGE RIBOSOMAL SUBUNIT PROTEIN UL2"/>
    <property type="match status" value="1"/>
</dbReference>
<dbReference type="RefSeq" id="WP_133517072.1">
    <property type="nucleotide sequence ID" value="NZ_JAHDUW010000006.1"/>
</dbReference>
<dbReference type="InterPro" id="IPR008991">
    <property type="entry name" value="Translation_prot_SH3-like_sf"/>
</dbReference>
<dbReference type="Gene3D" id="2.40.50.140">
    <property type="entry name" value="Nucleic acid-binding proteins"/>
    <property type="match status" value="1"/>
</dbReference>
<name>A0A484F765_9EURY</name>
<dbReference type="InterPro" id="IPR014726">
    <property type="entry name" value="Ribosomal_uL2_dom3"/>
</dbReference>
<reference evidence="10 11" key="1">
    <citation type="submission" date="2019-03" db="EMBL/GenBank/DDBJ databases">
        <title>Genomic Encyclopedia of Type Strains, Phase IV (KMG-IV): sequencing the most valuable type-strain genomes for metagenomic binning, comparative biology and taxonomic classification.</title>
        <authorList>
            <person name="Goeker M."/>
        </authorList>
    </citation>
    <scope>NUCLEOTIDE SEQUENCE [LARGE SCALE GENOMIC DNA]</scope>
    <source>
        <strain evidence="10 11">DSM 13328</strain>
    </source>
</reference>
<feature type="region of interest" description="Disordered" evidence="7">
    <location>
        <begin position="193"/>
        <end position="238"/>
    </location>
</feature>
<protein>
    <recommendedName>
        <fullName evidence="6">Large ribosomal subunit protein uL2</fullName>
    </recommendedName>
</protein>
<evidence type="ECO:0000256" key="7">
    <source>
        <dbReference type="SAM" id="MobiDB-lite"/>
    </source>
</evidence>
<dbReference type="GO" id="GO:0003735">
    <property type="term" value="F:structural constituent of ribosome"/>
    <property type="evidence" value="ECO:0007669"/>
    <property type="project" value="InterPro"/>
</dbReference>
<dbReference type="AlphaFoldDB" id="A0A484F765"/>
<proteinExistence type="inferred from homology"/>
<comment type="caution">
    <text evidence="10">The sequence shown here is derived from an EMBL/GenBank/DDBJ whole genome shotgun (WGS) entry which is preliminary data.</text>
</comment>
<feature type="domain" description="Large ribosomal subunit protein uL2 RNA-binding" evidence="9">
    <location>
        <begin position="11"/>
        <end position="83"/>
    </location>
</feature>
<comment type="similarity">
    <text evidence="1 6">Belongs to the universal ribosomal protein uL2 family.</text>
</comment>
<dbReference type="HAMAP" id="MF_01320_A">
    <property type="entry name" value="Ribosomal_uL2_A"/>
    <property type="match status" value="1"/>
</dbReference>
<dbReference type="PANTHER" id="PTHR13691">
    <property type="entry name" value="RIBOSOMAL PROTEIN L2"/>
    <property type="match status" value="1"/>
</dbReference>
<evidence type="ECO:0000313" key="11">
    <source>
        <dbReference type="Proteomes" id="UP000294855"/>
    </source>
</evidence>
<dbReference type="SUPFAM" id="SSF50249">
    <property type="entry name" value="Nucleic acid-binding proteins"/>
    <property type="match status" value="1"/>
</dbReference>
<keyword evidence="11" id="KW-1185">Reference proteome</keyword>
<organism evidence="10 11">
    <name type="scientific">Methanimicrococcus blatticola</name>
    <dbReference type="NCBI Taxonomy" id="91560"/>
    <lineage>
        <taxon>Archaea</taxon>
        <taxon>Methanobacteriati</taxon>
        <taxon>Methanobacteriota</taxon>
        <taxon>Stenosarchaea group</taxon>
        <taxon>Methanomicrobia</taxon>
        <taxon>Methanosarcinales</taxon>
        <taxon>Methanosarcinaceae</taxon>
        <taxon>Methanimicrococcus</taxon>
    </lineage>
</organism>
<dbReference type="FunFam" id="2.30.30.30:FF:000006">
    <property type="entry name" value="60S ribosomal protein L8"/>
    <property type="match status" value="1"/>
</dbReference>
<evidence type="ECO:0000256" key="5">
    <source>
        <dbReference type="ARBA" id="ARBA00023274"/>
    </source>
</evidence>
<dbReference type="SUPFAM" id="SSF50104">
    <property type="entry name" value="Translation proteins SH3-like domain"/>
    <property type="match status" value="1"/>
</dbReference>
<sequence length="238" mass="25462">MGKRIIAQRRGKGSPTFRAPSHKFKAELMHPVTAAGVTLNGTVIDVEHDPARAAPIVKVFFDNGESQLLIACEGMSVGQAVACGPEAEVKAGNILPLGKIPEGVLVCNIEGKPHDGGKFTRSSGTYATVVAHEENRTSVQMPSGVLKWFNPECRALIGVVAGGGRVEKPFLKAGKKFHKMKVRATRFPRVRGVAMNPRDHPFGGGNRQHPTRSTTVSRNAPPGAKVGHIAARRTGKKR</sequence>
<keyword evidence="4 6" id="KW-0689">Ribosomal protein</keyword>
<accession>A0A484F765</accession>
<comment type="subunit">
    <text evidence="6">Part of the 50S ribosomal subunit. Forms a bridge to the 30S subunit in the 70S ribosome.</text>
</comment>
<dbReference type="InterPro" id="IPR014722">
    <property type="entry name" value="Rib_uL2_dom2"/>
</dbReference>
<gene>
    <name evidence="6" type="primary">rpl2</name>
    <name evidence="10" type="ORF">C7391_0610</name>
</gene>
<evidence type="ECO:0000259" key="9">
    <source>
        <dbReference type="SMART" id="SM01383"/>
    </source>
</evidence>
<dbReference type="GO" id="GO:0019843">
    <property type="term" value="F:rRNA binding"/>
    <property type="evidence" value="ECO:0007669"/>
    <property type="project" value="UniProtKB-UniRule"/>
</dbReference>
<evidence type="ECO:0000256" key="6">
    <source>
        <dbReference type="HAMAP-Rule" id="MF_01320"/>
    </source>
</evidence>
<dbReference type="Pfam" id="PF00181">
    <property type="entry name" value="Ribosomal_L2_N"/>
    <property type="match status" value="1"/>
</dbReference>
<dbReference type="Gene3D" id="4.10.950.10">
    <property type="entry name" value="Ribosomal protein L2, domain 3"/>
    <property type="match status" value="1"/>
</dbReference>
<dbReference type="OrthoDB" id="5987at2157"/>
<dbReference type="InterPro" id="IPR022666">
    <property type="entry name" value="Ribosomal_uL2_RNA-bd_dom"/>
</dbReference>
<keyword evidence="5 6" id="KW-0687">Ribonucleoprotein</keyword>
<dbReference type="SMART" id="SM01382">
    <property type="entry name" value="Ribosomal_L2_C"/>
    <property type="match status" value="1"/>
</dbReference>
<dbReference type="FunFam" id="4.10.950.10:FF:000002">
    <property type="entry name" value="60S ribosomal protein L2"/>
    <property type="match status" value="1"/>
</dbReference>
<evidence type="ECO:0000259" key="8">
    <source>
        <dbReference type="SMART" id="SM01382"/>
    </source>
</evidence>
<evidence type="ECO:0000256" key="2">
    <source>
        <dbReference type="ARBA" id="ARBA00022730"/>
    </source>
</evidence>
<keyword evidence="2 6" id="KW-0699">rRNA-binding</keyword>
<evidence type="ECO:0000256" key="1">
    <source>
        <dbReference type="ARBA" id="ARBA00005636"/>
    </source>
</evidence>
<keyword evidence="3 6" id="KW-0694">RNA-binding</keyword>
<dbReference type="GO" id="GO:0002181">
    <property type="term" value="P:cytoplasmic translation"/>
    <property type="evidence" value="ECO:0007669"/>
    <property type="project" value="TreeGrafter"/>
</dbReference>
<feature type="domain" description="Large ribosomal subunit protein uL2 C-terminal" evidence="8">
    <location>
        <begin position="89"/>
        <end position="222"/>
    </location>
</feature>
<dbReference type="GO" id="GO:0022625">
    <property type="term" value="C:cytosolic large ribosomal subunit"/>
    <property type="evidence" value="ECO:0007669"/>
    <property type="project" value="TreeGrafter"/>
</dbReference>
<dbReference type="InterPro" id="IPR002171">
    <property type="entry name" value="Ribosomal_uL2"/>
</dbReference>
<dbReference type="Pfam" id="PF03947">
    <property type="entry name" value="Ribosomal_L2_C"/>
    <property type="match status" value="1"/>
</dbReference>
<comment type="function">
    <text evidence="6">One of the primary rRNA binding proteins. Required for association of the 30S and 50S subunits to form the 70S ribosome, for tRNA binding and peptide bond formation. It has been suggested to have peptidyltransferase activity; this is somewhat controversial. Makes several contacts with the 16S rRNA in the 70S ribosome.</text>
</comment>
<evidence type="ECO:0000313" key="10">
    <source>
        <dbReference type="EMBL" id="TDQ70268.1"/>
    </source>
</evidence>
<dbReference type="Gene3D" id="2.30.30.30">
    <property type="match status" value="1"/>
</dbReference>